<evidence type="ECO:0000313" key="3">
    <source>
        <dbReference type="Proteomes" id="UP000606115"/>
    </source>
</evidence>
<sequence length="191" mass="18600">MSRRGMQIKAMLTLGILVGFGAVSTLAAWTGTATATSNISSATVALGVGATADAASATTYQMPITGSNLYPGTSSVSTVLVKNTGTISAPYTVQGKVTESGATTLGAGLNISLKIGATVSGSGANVTCSGGTTIVSKSAGAQFNGSSIPRTLDSGASESLCIQYALPTTAANSLQGATTSIGLTFTSTVGS</sequence>
<evidence type="ECO:0000313" key="2">
    <source>
        <dbReference type="EMBL" id="GGJ49049.1"/>
    </source>
</evidence>
<dbReference type="EMBL" id="BMKX01000001">
    <property type="protein sequence ID" value="GGJ49049.1"/>
    <property type="molecule type" value="Genomic_DNA"/>
</dbReference>
<dbReference type="RefSeq" id="WP_188683340.1">
    <property type="nucleotide sequence ID" value="NZ_BMKX01000001.1"/>
</dbReference>
<feature type="chain" id="PRO_5046420354" description="SipW-cognate class signal peptide" evidence="1">
    <location>
        <begin position="28"/>
        <end position="191"/>
    </location>
</feature>
<dbReference type="Proteomes" id="UP000606115">
    <property type="component" value="Unassembled WGS sequence"/>
</dbReference>
<reference evidence="3" key="1">
    <citation type="journal article" date="2019" name="Int. J. Syst. Evol. Microbiol.">
        <title>The Global Catalogue of Microorganisms (GCM) 10K type strain sequencing project: providing services to taxonomists for standard genome sequencing and annotation.</title>
        <authorList>
            <consortium name="The Broad Institute Genomics Platform"/>
            <consortium name="The Broad Institute Genome Sequencing Center for Infectious Disease"/>
            <person name="Wu L."/>
            <person name="Ma J."/>
        </authorList>
    </citation>
    <scope>NUCLEOTIDE SEQUENCE [LARGE SCALE GENOMIC DNA]</scope>
    <source>
        <strain evidence="3">CGMCC 1.3685</strain>
    </source>
</reference>
<name>A0ABQ2D7X4_9MICC</name>
<keyword evidence="3" id="KW-1185">Reference proteome</keyword>
<evidence type="ECO:0008006" key="4">
    <source>
        <dbReference type="Google" id="ProtNLM"/>
    </source>
</evidence>
<organism evidence="2 3">
    <name type="scientific">Glutamicibacter ardleyensis</name>
    <dbReference type="NCBI Taxonomy" id="225894"/>
    <lineage>
        <taxon>Bacteria</taxon>
        <taxon>Bacillati</taxon>
        <taxon>Actinomycetota</taxon>
        <taxon>Actinomycetes</taxon>
        <taxon>Micrococcales</taxon>
        <taxon>Micrococcaceae</taxon>
        <taxon>Glutamicibacter</taxon>
    </lineage>
</organism>
<comment type="caution">
    <text evidence="2">The sequence shown here is derived from an EMBL/GenBank/DDBJ whole genome shotgun (WGS) entry which is preliminary data.</text>
</comment>
<proteinExistence type="predicted"/>
<feature type="signal peptide" evidence="1">
    <location>
        <begin position="1"/>
        <end position="27"/>
    </location>
</feature>
<evidence type="ECO:0000256" key="1">
    <source>
        <dbReference type="SAM" id="SignalP"/>
    </source>
</evidence>
<accession>A0ABQ2D7X4</accession>
<protein>
    <recommendedName>
        <fullName evidence="4">SipW-cognate class signal peptide</fullName>
    </recommendedName>
</protein>
<dbReference type="GeneID" id="303302855"/>
<gene>
    <name evidence="2" type="ORF">GCM10007173_04520</name>
</gene>
<keyword evidence="1" id="KW-0732">Signal</keyword>